<dbReference type="EMBL" id="CM037020">
    <property type="protein sequence ID" value="KAH7671347.1"/>
    <property type="molecule type" value="Genomic_DNA"/>
</dbReference>
<evidence type="ECO:0000313" key="1">
    <source>
        <dbReference type="EMBL" id="KAH7671347.1"/>
    </source>
</evidence>
<accession>A0ACB7VCM0</accession>
<evidence type="ECO:0000313" key="2">
    <source>
        <dbReference type="Proteomes" id="UP000827976"/>
    </source>
</evidence>
<gene>
    <name evidence="1" type="ORF">IHE45_10G087500</name>
</gene>
<protein>
    <submittedName>
        <fullName evidence="1">Protein phosphatase 1 regulatory subunit and related proteins protein</fullName>
    </submittedName>
</protein>
<organism evidence="1 2">
    <name type="scientific">Dioscorea alata</name>
    <name type="common">Purple yam</name>
    <dbReference type="NCBI Taxonomy" id="55571"/>
    <lineage>
        <taxon>Eukaryota</taxon>
        <taxon>Viridiplantae</taxon>
        <taxon>Streptophyta</taxon>
        <taxon>Embryophyta</taxon>
        <taxon>Tracheophyta</taxon>
        <taxon>Spermatophyta</taxon>
        <taxon>Magnoliopsida</taxon>
        <taxon>Liliopsida</taxon>
        <taxon>Dioscoreales</taxon>
        <taxon>Dioscoreaceae</taxon>
        <taxon>Dioscorea</taxon>
    </lineage>
</organism>
<reference evidence="2" key="1">
    <citation type="journal article" date="2022" name="Nat. Commun.">
        <title>Chromosome evolution and the genetic basis of agronomically important traits in greater yam.</title>
        <authorList>
            <person name="Bredeson J.V."/>
            <person name="Lyons J.B."/>
            <person name="Oniyinde I.O."/>
            <person name="Okereke N.R."/>
            <person name="Kolade O."/>
            <person name="Nnabue I."/>
            <person name="Nwadili C.O."/>
            <person name="Hribova E."/>
            <person name="Parker M."/>
            <person name="Nwogha J."/>
            <person name="Shu S."/>
            <person name="Carlson J."/>
            <person name="Kariba R."/>
            <person name="Muthemba S."/>
            <person name="Knop K."/>
            <person name="Barton G.J."/>
            <person name="Sherwood A.V."/>
            <person name="Lopez-Montes A."/>
            <person name="Asiedu R."/>
            <person name="Jamnadass R."/>
            <person name="Muchugi A."/>
            <person name="Goodstein D."/>
            <person name="Egesi C.N."/>
            <person name="Featherston J."/>
            <person name="Asfaw A."/>
            <person name="Simpson G.G."/>
            <person name="Dolezel J."/>
            <person name="Hendre P.S."/>
            <person name="Van Deynze A."/>
            <person name="Kumar P.L."/>
            <person name="Obidiegwu J.E."/>
            <person name="Bhattacharjee R."/>
            <person name="Rokhsar D.S."/>
        </authorList>
    </citation>
    <scope>NUCLEOTIDE SEQUENCE [LARGE SCALE GENOMIC DNA]</scope>
    <source>
        <strain evidence="2">cv. TDa95/00328</strain>
    </source>
</reference>
<dbReference type="Proteomes" id="UP000827976">
    <property type="component" value="Chromosome 10"/>
</dbReference>
<keyword evidence="2" id="KW-1185">Reference proteome</keyword>
<sequence length="513" mass="56627">MAQLTMDRILRENQNRDAASIISLQLSHRALSDVALLSGFKNLERLDLTANCLNTLEALSSCVNLKWLSVVENKLKSLRGIEGLLKLTVLNAGKNKLQKMDDVCSLTSLKALILNDNNITSICNLDQLKYLNTLVLSRNPICDIGDSLVKAKALTKLSLSHCQIQVIRSSLRSCVDLKELRLSHNQITSFPAELGQNVKLHNLDVGNNLIEKWSDLKALSALSNLRSINLQGNPVAEKDKLVNKVRKLLPNLRILNGRPIEKARLSERLFPNEDMLSHIKDDRPRDDSTDIGSKKKMKRKASETDVVKLPGGDASKSFGEDEAAALPSSLVTEEKKDAKRNGSKSTRKNPKEKIPNQPEGGGNPKAVKKPKKERSWEEQSDPEIEGEIKWKNSNKTSAKDAKKPRSFGSAGDLEATKEFVGGEGNRSEGIDDAETPFLDLVLADNIHEGTNRKKKNHEIASDAKSFRGLVIDHTKKKKKKAKNIKAIGNGQLSLQLLQPNSDIGTGGLSTWDD</sequence>
<proteinExistence type="predicted"/>
<comment type="caution">
    <text evidence="1">The sequence shown here is derived from an EMBL/GenBank/DDBJ whole genome shotgun (WGS) entry which is preliminary data.</text>
</comment>
<name>A0ACB7VCM0_DIOAL</name>